<keyword evidence="2" id="KW-1185">Reference proteome</keyword>
<name>A0AAV4RT90_CAEEX</name>
<sequence length="93" mass="10474">MVSWRENSAKRLDQREPSGSHKISFVNLFLTGISKRSKASPSVLSLEGDAIQTINKNRVQWNSLRISRKLNIIHDAGRISGARVEFDPLTTKL</sequence>
<reference evidence="1 2" key="1">
    <citation type="submission" date="2021-06" db="EMBL/GenBank/DDBJ databases">
        <title>Caerostris extrusa draft genome.</title>
        <authorList>
            <person name="Kono N."/>
            <person name="Arakawa K."/>
        </authorList>
    </citation>
    <scope>NUCLEOTIDE SEQUENCE [LARGE SCALE GENOMIC DNA]</scope>
</reference>
<dbReference type="EMBL" id="BPLR01008341">
    <property type="protein sequence ID" value="GIY24036.1"/>
    <property type="molecule type" value="Genomic_DNA"/>
</dbReference>
<accession>A0AAV4RT90</accession>
<evidence type="ECO:0000313" key="2">
    <source>
        <dbReference type="Proteomes" id="UP001054945"/>
    </source>
</evidence>
<evidence type="ECO:0000313" key="1">
    <source>
        <dbReference type="EMBL" id="GIY24036.1"/>
    </source>
</evidence>
<protein>
    <submittedName>
        <fullName evidence="1">Uncharacterized protein</fullName>
    </submittedName>
</protein>
<organism evidence="1 2">
    <name type="scientific">Caerostris extrusa</name>
    <name type="common">Bark spider</name>
    <name type="synonym">Caerostris bankana</name>
    <dbReference type="NCBI Taxonomy" id="172846"/>
    <lineage>
        <taxon>Eukaryota</taxon>
        <taxon>Metazoa</taxon>
        <taxon>Ecdysozoa</taxon>
        <taxon>Arthropoda</taxon>
        <taxon>Chelicerata</taxon>
        <taxon>Arachnida</taxon>
        <taxon>Araneae</taxon>
        <taxon>Araneomorphae</taxon>
        <taxon>Entelegynae</taxon>
        <taxon>Araneoidea</taxon>
        <taxon>Araneidae</taxon>
        <taxon>Caerostris</taxon>
    </lineage>
</organism>
<proteinExistence type="predicted"/>
<comment type="caution">
    <text evidence="1">The sequence shown here is derived from an EMBL/GenBank/DDBJ whole genome shotgun (WGS) entry which is preliminary data.</text>
</comment>
<dbReference type="Proteomes" id="UP001054945">
    <property type="component" value="Unassembled WGS sequence"/>
</dbReference>
<gene>
    <name evidence="1" type="ORF">CEXT_48211</name>
</gene>
<dbReference type="AlphaFoldDB" id="A0AAV4RT90"/>